<evidence type="ECO:0000313" key="2">
    <source>
        <dbReference type="EMBL" id="GBG84459.1"/>
    </source>
</evidence>
<sequence>MTGGAGGSGGGDFIPATNAQMSLDELRTKSRVWRHVTQGQRMGTWEKRHGDYKLRYNYCKHVWQGNVSKAQRHFTQLKRCATATMDVFVDIWNHTDYEFNARHHRGILAYMREHDIADRRAVDDTRLICRGKTSGRESQPHERDFVEEVQDFLDKEARRAEVRGGEEDRGTWTAPDLPGEEVVMTTRGSGAADHRKGDAQGRAGKRPVESGVEGVPQACKRQR</sequence>
<proteinExistence type="predicted"/>
<gene>
    <name evidence="2" type="ORF">CBR_g38743</name>
</gene>
<protein>
    <submittedName>
        <fullName evidence="2">Uncharacterized protein</fullName>
    </submittedName>
</protein>
<evidence type="ECO:0000256" key="1">
    <source>
        <dbReference type="SAM" id="MobiDB-lite"/>
    </source>
</evidence>
<reference evidence="2 3" key="1">
    <citation type="journal article" date="2018" name="Cell">
        <title>The Chara Genome: Secondary Complexity and Implications for Plant Terrestrialization.</title>
        <authorList>
            <person name="Nishiyama T."/>
            <person name="Sakayama H."/>
            <person name="Vries J.D."/>
            <person name="Buschmann H."/>
            <person name="Saint-Marcoux D."/>
            <person name="Ullrich K.K."/>
            <person name="Haas F.B."/>
            <person name="Vanderstraeten L."/>
            <person name="Becker D."/>
            <person name="Lang D."/>
            <person name="Vosolsobe S."/>
            <person name="Rombauts S."/>
            <person name="Wilhelmsson P.K.I."/>
            <person name="Janitza P."/>
            <person name="Kern R."/>
            <person name="Heyl A."/>
            <person name="Rumpler F."/>
            <person name="Villalobos L.I.A.C."/>
            <person name="Clay J.M."/>
            <person name="Skokan R."/>
            <person name="Toyoda A."/>
            <person name="Suzuki Y."/>
            <person name="Kagoshima H."/>
            <person name="Schijlen E."/>
            <person name="Tajeshwar N."/>
            <person name="Catarino B."/>
            <person name="Hetherington A.J."/>
            <person name="Saltykova A."/>
            <person name="Bonnot C."/>
            <person name="Breuninger H."/>
            <person name="Symeonidi A."/>
            <person name="Radhakrishnan G.V."/>
            <person name="Van Nieuwerburgh F."/>
            <person name="Deforce D."/>
            <person name="Chang C."/>
            <person name="Karol K.G."/>
            <person name="Hedrich R."/>
            <person name="Ulvskov P."/>
            <person name="Glockner G."/>
            <person name="Delwiche C.F."/>
            <person name="Petrasek J."/>
            <person name="Van de Peer Y."/>
            <person name="Friml J."/>
            <person name="Beilby M."/>
            <person name="Dolan L."/>
            <person name="Kohara Y."/>
            <person name="Sugano S."/>
            <person name="Fujiyama A."/>
            <person name="Delaux P.-M."/>
            <person name="Quint M."/>
            <person name="TheiBen G."/>
            <person name="Hagemann M."/>
            <person name="Harholt J."/>
            <person name="Dunand C."/>
            <person name="Zachgo S."/>
            <person name="Langdale J."/>
            <person name="Maumus F."/>
            <person name="Straeten D.V.D."/>
            <person name="Gould S.B."/>
            <person name="Rensing S.A."/>
        </authorList>
    </citation>
    <scope>NUCLEOTIDE SEQUENCE [LARGE SCALE GENOMIC DNA]</scope>
    <source>
        <strain evidence="2 3">S276</strain>
    </source>
</reference>
<dbReference type="AlphaFoldDB" id="A0A388LQC5"/>
<dbReference type="Gramene" id="GBG84459">
    <property type="protein sequence ID" value="GBG84459"/>
    <property type="gene ID" value="CBR_g38743"/>
</dbReference>
<feature type="compositionally biased region" description="Basic and acidic residues" evidence="1">
    <location>
        <begin position="159"/>
        <end position="170"/>
    </location>
</feature>
<comment type="caution">
    <text evidence="2">The sequence shown here is derived from an EMBL/GenBank/DDBJ whole genome shotgun (WGS) entry which is preliminary data.</text>
</comment>
<feature type="region of interest" description="Disordered" evidence="1">
    <location>
        <begin position="159"/>
        <end position="223"/>
    </location>
</feature>
<keyword evidence="3" id="KW-1185">Reference proteome</keyword>
<organism evidence="2 3">
    <name type="scientific">Chara braunii</name>
    <name type="common">Braun's stonewort</name>
    <dbReference type="NCBI Taxonomy" id="69332"/>
    <lineage>
        <taxon>Eukaryota</taxon>
        <taxon>Viridiplantae</taxon>
        <taxon>Streptophyta</taxon>
        <taxon>Charophyceae</taxon>
        <taxon>Charales</taxon>
        <taxon>Characeae</taxon>
        <taxon>Chara</taxon>
    </lineage>
</organism>
<dbReference type="Proteomes" id="UP000265515">
    <property type="component" value="Unassembled WGS sequence"/>
</dbReference>
<evidence type="ECO:0000313" key="3">
    <source>
        <dbReference type="Proteomes" id="UP000265515"/>
    </source>
</evidence>
<dbReference type="EMBL" id="BFEA01000477">
    <property type="protein sequence ID" value="GBG84459.1"/>
    <property type="molecule type" value="Genomic_DNA"/>
</dbReference>
<accession>A0A388LQC5</accession>
<name>A0A388LQC5_CHABU</name>